<evidence type="ECO:0000259" key="2">
    <source>
        <dbReference type="Pfam" id="PF24803"/>
    </source>
</evidence>
<feature type="transmembrane region" description="Helical" evidence="1">
    <location>
        <begin position="99"/>
        <end position="126"/>
    </location>
</feature>
<gene>
    <name evidence="3" type="ORF">SPBR_02085</name>
</gene>
<dbReference type="InterPro" id="IPR056121">
    <property type="entry name" value="DUF7704"/>
</dbReference>
<reference evidence="3 4" key="1">
    <citation type="journal article" date="2014" name="BMC Genomics">
        <title>Comparative genomics of the major fungal agents of human and animal Sporotrichosis: Sporothrix schenckii and Sporothrix brasiliensis.</title>
        <authorList>
            <person name="Teixeira M.M."/>
            <person name="de Almeida L.G."/>
            <person name="Kubitschek-Barreira P."/>
            <person name="Alves F.L."/>
            <person name="Kioshima E.S."/>
            <person name="Abadio A.K."/>
            <person name="Fernandes L."/>
            <person name="Derengowski L.S."/>
            <person name="Ferreira K.S."/>
            <person name="Souza R.C."/>
            <person name="Ruiz J.C."/>
            <person name="de Andrade N.C."/>
            <person name="Paes H.C."/>
            <person name="Nicola A.M."/>
            <person name="Albuquerque P."/>
            <person name="Gerber A.L."/>
            <person name="Martins V.P."/>
            <person name="Peconick L.D."/>
            <person name="Neto A.V."/>
            <person name="Chaucanez C.B."/>
            <person name="Silva P.A."/>
            <person name="Cunha O.L."/>
            <person name="de Oliveira F.F."/>
            <person name="dos Santos T.C."/>
            <person name="Barros A.L."/>
            <person name="Soares M.A."/>
            <person name="de Oliveira L.M."/>
            <person name="Marini M.M."/>
            <person name="Villalobos-Duno H."/>
            <person name="Cunha M.M."/>
            <person name="de Hoog S."/>
            <person name="da Silveira J.F."/>
            <person name="Henrissat B."/>
            <person name="Nino-Vega G.A."/>
            <person name="Cisalpino P.S."/>
            <person name="Mora-Montes H.M."/>
            <person name="Almeida S.R."/>
            <person name="Stajich J.E."/>
            <person name="Lopes-Bezerra L.M."/>
            <person name="Vasconcelos A.T."/>
            <person name="Felipe M.S."/>
        </authorList>
    </citation>
    <scope>NUCLEOTIDE SEQUENCE [LARGE SCALE GENOMIC DNA]</scope>
    <source>
        <strain evidence="3 4">5110</strain>
    </source>
</reference>
<dbReference type="AlphaFoldDB" id="A0A0C2IX01"/>
<feature type="transmembrane region" description="Helical" evidence="1">
    <location>
        <begin position="146"/>
        <end position="165"/>
    </location>
</feature>
<keyword evidence="1" id="KW-0472">Membrane</keyword>
<dbReference type="VEuPathDB" id="FungiDB:SPBR_02085"/>
<comment type="caution">
    <text evidence="3">The sequence shown here is derived from an EMBL/GenBank/DDBJ whole genome shotgun (WGS) entry which is preliminary data.</text>
</comment>
<proteinExistence type="predicted"/>
<dbReference type="OrthoDB" id="3587182at2759"/>
<protein>
    <recommendedName>
        <fullName evidence="2">DUF7704 domain-containing protein</fullName>
    </recommendedName>
</protein>
<dbReference type="GeneID" id="63675315"/>
<name>A0A0C2IX01_9PEZI</name>
<feature type="transmembrane region" description="Helical" evidence="1">
    <location>
        <begin position="66"/>
        <end position="87"/>
    </location>
</feature>
<feature type="domain" description="DUF7704" evidence="2">
    <location>
        <begin position="16"/>
        <end position="156"/>
    </location>
</feature>
<evidence type="ECO:0000256" key="1">
    <source>
        <dbReference type="SAM" id="Phobius"/>
    </source>
</evidence>
<accession>A0A0C2IX01</accession>
<dbReference type="Pfam" id="PF24803">
    <property type="entry name" value="DUF7704"/>
    <property type="match status" value="1"/>
</dbReference>
<evidence type="ECO:0000313" key="3">
    <source>
        <dbReference type="EMBL" id="KIH91290.1"/>
    </source>
</evidence>
<dbReference type="PANTHER" id="PTHR37019">
    <property type="entry name" value="CHROMOSOME 1, WHOLE GENOME SHOTGUN SEQUENCE"/>
    <property type="match status" value="1"/>
</dbReference>
<dbReference type="PANTHER" id="PTHR37019:SF1">
    <property type="entry name" value="EXPERA DOMAIN-CONTAINING PROTEIN"/>
    <property type="match status" value="1"/>
</dbReference>
<dbReference type="HOGENOM" id="CLU_112091_2_1_1"/>
<sequence length="170" mass="18757">MASTQTPAGTAGASPIHWLYRLMLNTLEPFFAFNGALLVFRDPGSYLSTMTRHSIAYPADQGDAAAFLYTQLGGGWLYFAFVEAIVLRLYPNDTRLWRWLCMGMLLSDAAYAHGCAQALGGWAAWADVAQWTGADWMVFWTTAPPLLARLLFVLGLGVDFTSYGVTKKQD</sequence>
<dbReference type="Proteomes" id="UP000031575">
    <property type="component" value="Unassembled WGS sequence"/>
</dbReference>
<dbReference type="RefSeq" id="XP_040619300.1">
    <property type="nucleotide sequence ID" value="XM_040760394.1"/>
</dbReference>
<organism evidence="3 4">
    <name type="scientific">Sporothrix brasiliensis 5110</name>
    <dbReference type="NCBI Taxonomy" id="1398154"/>
    <lineage>
        <taxon>Eukaryota</taxon>
        <taxon>Fungi</taxon>
        <taxon>Dikarya</taxon>
        <taxon>Ascomycota</taxon>
        <taxon>Pezizomycotina</taxon>
        <taxon>Sordariomycetes</taxon>
        <taxon>Sordariomycetidae</taxon>
        <taxon>Ophiostomatales</taxon>
        <taxon>Ophiostomataceae</taxon>
        <taxon>Sporothrix</taxon>
    </lineage>
</organism>
<dbReference type="EMBL" id="AWTV01000007">
    <property type="protein sequence ID" value="KIH91290.1"/>
    <property type="molecule type" value="Genomic_DNA"/>
</dbReference>
<keyword evidence="4" id="KW-1185">Reference proteome</keyword>
<keyword evidence="1" id="KW-0812">Transmembrane</keyword>
<keyword evidence="1" id="KW-1133">Transmembrane helix</keyword>
<evidence type="ECO:0000313" key="4">
    <source>
        <dbReference type="Proteomes" id="UP000031575"/>
    </source>
</evidence>